<evidence type="ECO:0000259" key="10">
    <source>
        <dbReference type="Pfam" id="PF00155"/>
    </source>
</evidence>
<comment type="caution">
    <text evidence="11">The sequence shown here is derived from an EMBL/GenBank/DDBJ whole genome shotgun (WGS) entry which is preliminary data.</text>
</comment>
<evidence type="ECO:0000256" key="3">
    <source>
        <dbReference type="ARBA" id="ARBA00007970"/>
    </source>
</evidence>
<feature type="domain" description="Aminotransferase class I/classII large" evidence="10">
    <location>
        <begin position="41"/>
        <end position="370"/>
    </location>
</feature>
<dbReference type="PROSITE" id="PS00599">
    <property type="entry name" value="AA_TRANSFER_CLASS_2"/>
    <property type="match status" value="1"/>
</dbReference>
<evidence type="ECO:0000256" key="4">
    <source>
        <dbReference type="ARBA" id="ARBA00011738"/>
    </source>
</evidence>
<keyword evidence="9" id="KW-0028">Amino-acid biosynthesis</keyword>
<keyword evidence="5 9" id="KW-0032">Aminotransferase</keyword>
<dbReference type="Gene3D" id="3.90.1150.10">
    <property type="entry name" value="Aspartate Aminotransferase, domain 1"/>
    <property type="match status" value="1"/>
</dbReference>
<comment type="pathway">
    <text evidence="2 9">Amino-acid biosynthesis; L-histidine biosynthesis; L-histidine from 5-phospho-alpha-D-ribose 1-diphosphate: step 7/9.</text>
</comment>
<organism evidence="11 12">
    <name type="scientific">Thiohalophilus thiocyanatoxydans</name>
    <dbReference type="NCBI Taxonomy" id="381308"/>
    <lineage>
        <taxon>Bacteria</taxon>
        <taxon>Pseudomonadati</taxon>
        <taxon>Pseudomonadota</taxon>
        <taxon>Gammaproteobacteria</taxon>
        <taxon>Thiohalomonadales</taxon>
        <taxon>Thiohalophilaceae</taxon>
        <taxon>Thiohalophilus</taxon>
    </lineage>
</organism>
<accession>A0A4R8IP18</accession>
<evidence type="ECO:0000256" key="9">
    <source>
        <dbReference type="HAMAP-Rule" id="MF_01023"/>
    </source>
</evidence>
<dbReference type="PANTHER" id="PTHR43643:SF3">
    <property type="entry name" value="HISTIDINOL-PHOSPHATE AMINOTRANSFERASE"/>
    <property type="match status" value="1"/>
</dbReference>
<dbReference type="EC" id="2.6.1.9" evidence="9"/>
<dbReference type="UniPathway" id="UPA00031">
    <property type="reaction ID" value="UER00012"/>
</dbReference>
<dbReference type="GO" id="GO:0004400">
    <property type="term" value="F:histidinol-phosphate transaminase activity"/>
    <property type="evidence" value="ECO:0007669"/>
    <property type="project" value="UniProtKB-UniRule"/>
</dbReference>
<dbReference type="GO" id="GO:0030170">
    <property type="term" value="F:pyridoxal phosphate binding"/>
    <property type="evidence" value="ECO:0007669"/>
    <property type="project" value="InterPro"/>
</dbReference>
<dbReference type="InterPro" id="IPR015422">
    <property type="entry name" value="PyrdxlP-dep_Trfase_small"/>
</dbReference>
<evidence type="ECO:0000256" key="6">
    <source>
        <dbReference type="ARBA" id="ARBA00022679"/>
    </source>
</evidence>
<dbReference type="InterPro" id="IPR015421">
    <property type="entry name" value="PyrdxlP-dep_Trfase_major"/>
</dbReference>
<dbReference type="InterPro" id="IPR015424">
    <property type="entry name" value="PyrdxlP-dep_Trfase"/>
</dbReference>
<proteinExistence type="inferred from homology"/>
<dbReference type="InterPro" id="IPR050106">
    <property type="entry name" value="HistidinolP_aminotransfase"/>
</dbReference>
<dbReference type="InterPro" id="IPR001917">
    <property type="entry name" value="Aminotrans_II_pyridoxalP_BS"/>
</dbReference>
<gene>
    <name evidence="9" type="primary">hisC</name>
    <name evidence="11" type="ORF">EDC23_1026</name>
</gene>
<dbReference type="SUPFAM" id="SSF53383">
    <property type="entry name" value="PLP-dependent transferases"/>
    <property type="match status" value="1"/>
</dbReference>
<reference evidence="11 12" key="1">
    <citation type="submission" date="2019-03" db="EMBL/GenBank/DDBJ databases">
        <title>Genomic Encyclopedia of Type Strains, Phase IV (KMG-IV): sequencing the most valuable type-strain genomes for metagenomic binning, comparative biology and taxonomic classification.</title>
        <authorList>
            <person name="Goeker M."/>
        </authorList>
    </citation>
    <scope>NUCLEOTIDE SEQUENCE [LARGE SCALE GENOMIC DNA]</scope>
    <source>
        <strain evidence="11 12">DSM 16326</strain>
    </source>
</reference>
<evidence type="ECO:0000256" key="5">
    <source>
        <dbReference type="ARBA" id="ARBA00022576"/>
    </source>
</evidence>
<keyword evidence="12" id="KW-1185">Reference proteome</keyword>
<dbReference type="OrthoDB" id="9813612at2"/>
<evidence type="ECO:0000313" key="11">
    <source>
        <dbReference type="EMBL" id="TDY02651.1"/>
    </source>
</evidence>
<feature type="modified residue" description="N6-(pyridoxal phosphate)lysine" evidence="9">
    <location>
        <position position="238"/>
    </location>
</feature>
<dbReference type="RefSeq" id="WP_134081801.1">
    <property type="nucleotide sequence ID" value="NZ_SOQX01000002.1"/>
</dbReference>
<evidence type="ECO:0000256" key="7">
    <source>
        <dbReference type="ARBA" id="ARBA00022898"/>
    </source>
</evidence>
<dbReference type="Pfam" id="PF00155">
    <property type="entry name" value="Aminotran_1_2"/>
    <property type="match status" value="1"/>
</dbReference>
<dbReference type="EMBL" id="SOQX01000002">
    <property type="protein sequence ID" value="TDY02651.1"/>
    <property type="molecule type" value="Genomic_DNA"/>
</dbReference>
<dbReference type="PANTHER" id="PTHR43643">
    <property type="entry name" value="HISTIDINOL-PHOSPHATE AMINOTRANSFERASE 2"/>
    <property type="match status" value="1"/>
</dbReference>
<name>A0A4R8IP18_9GAMM</name>
<dbReference type="GO" id="GO:0000105">
    <property type="term" value="P:L-histidine biosynthetic process"/>
    <property type="evidence" value="ECO:0007669"/>
    <property type="project" value="UniProtKB-UniRule"/>
</dbReference>
<protein>
    <recommendedName>
        <fullName evidence="9">Histidinol-phosphate aminotransferase</fullName>
        <ecNumber evidence="9">2.6.1.9</ecNumber>
    </recommendedName>
    <alternativeName>
        <fullName evidence="9">Imidazole acetol-phosphate transaminase</fullName>
    </alternativeName>
</protein>
<comment type="cofactor">
    <cofactor evidence="1 9">
        <name>pyridoxal 5'-phosphate</name>
        <dbReference type="ChEBI" id="CHEBI:597326"/>
    </cofactor>
</comment>
<evidence type="ECO:0000256" key="2">
    <source>
        <dbReference type="ARBA" id="ARBA00005011"/>
    </source>
</evidence>
<keyword evidence="7 9" id="KW-0663">Pyridoxal phosphate</keyword>
<comment type="catalytic activity">
    <reaction evidence="8 9">
        <text>L-histidinol phosphate + 2-oxoglutarate = 3-(imidazol-4-yl)-2-oxopropyl phosphate + L-glutamate</text>
        <dbReference type="Rhea" id="RHEA:23744"/>
        <dbReference type="ChEBI" id="CHEBI:16810"/>
        <dbReference type="ChEBI" id="CHEBI:29985"/>
        <dbReference type="ChEBI" id="CHEBI:57766"/>
        <dbReference type="ChEBI" id="CHEBI:57980"/>
        <dbReference type="EC" id="2.6.1.9"/>
    </reaction>
</comment>
<keyword evidence="9" id="KW-0368">Histidine biosynthesis</keyword>
<dbReference type="Proteomes" id="UP000294914">
    <property type="component" value="Unassembled WGS sequence"/>
</dbReference>
<evidence type="ECO:0000256" key="8">
    <source>
        <dbReference type="ARBA" id="ARBA00047481"/>
    </source>
</evidence>
<dbReference type="AlphaFoldDB" id="A0A4R8IP18"/>
<dbReference type="HAMAP" id="MF_01023">
    <property type="entry name" value="HisC_aminotrans_2"/>
    <property type="match status" value="1"/>
</dbReference>
<comment type="subunit">
    <text evidence="4 9">Homodimer.</text>
</comment>
<dbReference type="Gene3D" id="3.40.640.10">
    <property type="entry name" value="Type I PLP-dependent aspartate aminotransferase-like (Major domain)"/>
    <property type="match status" value="1"/>
</dbReference>
<evidence type="ECO:0000313" key="12">
    <source>
        <dbReference type="Proteomes" id="UP000294914"/>
    </source>
</evidence>
<keyword evidence="6 9" id="KW-0808">Transferase</keyword>
<dbReference type="CDD" id="cd00609">
    <property type="entry name" value="AAT_like"/>
    <property type="match status" value="1"/>
</dbReference>
<sequence>MTISTEQFDVCDLAAPGVRELTPYQPGKPIEELEREYGLSDVIKLASNENPLGPSPDALTAIRDNLAELSRYPDGNGFILKQALCNHFDLDAAQITLGNGSNDVLELIARAFVTPDNEVVFSQHAFAVYPLVTRAIGARAVVTPARAGGHDLEAILGAITDRTRLVFIANPNNPTGTWLTRAALQAFLEQVPPHVLVVLDEAYYEYAADPATGIADYPDGLQWLATFPNLIVTRTFSKAYGLAGLRIGYAVSHPEVADYLNRVRQPFNVNHLALAAVSAALTDTAHLQRGIALNVRGLQQYYQAFDQRGLDYFPSAGNFVTVRVGPAAEINEQLLRRGIIVRPVANYDLPEHLRISIGSEKENRRCIDALDEILQAGE</sequence>
<evidence type="ECO:0000256" key="1">
    <source>
        <dbReference type="ARBA" id="ARBA00001933"/>
    </source>
</evidence>
<dbReference type="NCBIfam" id="TIGR01141">
    <property type="entry name" value="hisC"/>
    <property type="match status" value="1"/>
</dbReference>
<dbReference type="InterPro" id="IPR004839">
    <property type="entry name" value="Aminotransferase_I/II_large"/>
</dbReference>
<dbReference type="InterPro" id="IPR005861">
    <property type="entry name" value="HisP_aminotrans"/>
</dbReference>
<comment type="similarity">
    <text evidence="3 9">Belongs to the class-II pyridoxal-phosphate-dependent aminotransferase family. Histidinol-phosphate aminotransferase subfamily.</text>
</comment>